<comment type="caution">
    <text evidence="6">The sequence shown here is derived from an EMBL/GenBank/DDBJ whole genome shotgun (WGS) entry which is preliminary data.</text>
</comment>
<feature type="transmembrane region" description="Helical" evidence="4">
    <location>
        <begin position="35"/>
        <end position="53"/>
    </location>
</feature>
<reference evidence="6 7" key="1">
    <citation type="journal article" date="2016" name="Nat. Commun.">
        <title>Thousands of microbial genomes shed light on interconnected biogeochemical processes in an aquifer system.</title>
        <authorList>
            <person name="Anantharaman K."/>
            <person name="Brown C.T."/>
            <person name="Hug L.A."/>
            <person name="Sharon I."/>
            <person name="Castelle C.J."/>
            <person name="Probst A.J."/>
            <person name="Thomas B.C."/>
            <person name="Singh A."/>
            <person name="Wilkins M.J."/>
            <person name="Karaoz U."/>
            <person name="Brodie E.L."/>
            <person name="Williams K.H."/>
            <person name="Hubbard S.S."/>
            <person name="Banfield J.F."/>
        </authorList>
    </citation>
    <scope>NUCLEOTIDE SEQUENCE [LARGE SCALE GENOMIC DNA]</scope>
</reference>
<sequence>MSSFSNLIERSRNFQWPKRKQWAHLPKILSPKERWLVLGLFFVILFSLMSLAVKDYLDKTEALPDYGGTYEEGIIGQPRFLNPVLAQTNDADRDLTQIIFSSLLKHDGRGNLIPDLAKNYEIKENGLVYEFFLKENIKWHDGETLTADDIVFTINTIQNPEYKSPLRINWNGVKVEKIDDYAVRFKLNNIYAPFLHNMTVGILPKHLWAGISAQNFHLAQYNHEPVGSGPYKFKELKQNKSGVIQSIELKKNKDFYLKDPYIENLIFEFFQNEETAIQALNKKQVDGLNFFSAAQQSKIQNKSANIYRINLPRYYAVFFNQTKTKVLSDKTARLALAYATDKKEIIEKILNNEGLIADSPLLPNSLGYTKEIKIYDFAPEHAKNILRADGWKDTDGDGILEKKINNENLKFEITLVTADWPELIKAANLIKEQWGKIGAKINLEIAGLGAIQEDYIRPREYQAILFGEVLGSDPDPFAFWHSSQKRDPGLNLALYDNEKIDKVLEEARQNLDKKIRIEKYEEFQKLLVDDVPAVFLYSPAYLYPVNKKVKGVSLENLPLPSYRFSQIENWYIKTKRVEKNNQQ</sequence>
<gene>
    <name evidence="6" type="ORF">A3E90_03020</name>
</gene>
<evidence type="ECO:0000256" key="2">
    <source>
        <dbReference type="ARBA" id="ARBA00022448"/>
    </source>
</evidence>
<dbReference type="PANTHER" id="PTHR30290:SF9">
    <property type="entry name" value="OLIGOPEPTIDE-BINDING PROTEIN APPA"/>
    <property type="match status" value="1"/>
</dbReference>
<feature type="domain" description="Solute-binding protein family 5" evidence="5">
    <location>
        <begin position="112"/>
        <end position="482"/>
    </location>
</feature>
<keyword evidence="4" id="KW-0812">Transmembrane</keyword>
<name>A0A1G2FLL3_9BACT</name>
<dbReference type="Gene3D" id="3.10.105.10">
    <property type="entry name" value="Dipeptide-binding Protein, Domain 3"/>
    <property type="match status" value="1"/>
</dbReference>
<dbReference type="GO" id="GO:0043190">
    <property type="term" value="C:ATP-binding cassette (ABC) transporter complex"/>
    <property type="evidence" value="ECO:0007669"/>
    <property type="project" value="InterPro"/>
</dbReference>
<dbReference type="Pfam" id="PF00496">
    <property type="entry name" value="SBP_bac_5"/>
    <property type="match status" value="1"/>
</dbReference>
<dbReference type="Gene3D" id="3.90.76.10">
    <property type="entry name" value="Dipeptide-binding Protein, Domain 1"/>
    <property type="match status" value="1"/>
</dbReference>
<dbReference type="PROSITE" id="PS01040">
    <property type="entry name" value="SBP_BACTERIAL_5"/>
    <property type="match status" value="1"/>
</dbReference>
<evidence type="ECO:0000259" key="5">
    <source>
        <dbReference type="Pfam" id="PF00496"/>
    </source>
</evidence>
<dbReference type="InterPro" id="IPR023765">
    <property type="entry name" value="SBP_5_CS"/>
</dbReference>
<keyword evidence="4" id="KW-0472">Membrane</keyword>
<dbReference type="Proteomes" id="UP000177247">
    <property type="component" value="Unassembled WGS sequence"/>
</dbReference>
<dbReference type="SUPFAM" id="SSF53850">
    <property type="entry name" value="Periplasmic binding protein-like II"/>
    <property type="match status" value="1"/>
</dbReference>
<keyword evidence="4" id="KW-1133">Transmembrane helix</keyword>
<proteinExistence type="inferred from homology"/>
<dbReference type="GO" id="GO:0015833">
    <property type="term" value="P:peptide transport"/>
    <property type="evidence" value="ECO:0007669"/>
    <property type="project" value="TreeGrafter"/>
</dbReference>
<dbReference type="InterPro" id="IPR030678">
    <property type="entry name" value="Peptide/Ni-bd"/>
</dbReference>
<dbReference type="GO" id="GO:1904680">
    <property type="term" value="F:peptide transmembrane transporter activity"/>
    <property type="evidence" value="ECO:0007669"/>
    <property type="project" value="TreeGrafter"/>
</dbReference>
<comment type="similarity">
    <text evidence="1">Belongs to the bacterial solute-binding protein 5 family.</text>
</comment>
<evidence type="ECO:0000256" key="3">
    <source>
        <dbReference type="ARBA" id="ARBA00022729"/>
    </source>
</evidence>
<keyword evidence="2" id="KW-0813">Transport</keyword>
<protein>
    <recommendedName>
        <fullName evidence="5">Solute-binding protein family 5 domain-containing protein</fullName>
    </recommendedName>
</protein>
<dbReference type="EMBL" id="MHNC01000014">
    <property type="protein sequence ID" value="OGZ38933.1"/>
    <property type="molecule type" value="Genomic_DNA"/>
</dbReference>
<dbReference type="InterPro" id="IPR000914">
    <property type="entry name" value="SBP_5_dom"/>
</dbReference>
<dbReference type="PIRSF" id="PIRSF002741">
    <property type="entry name" value="MppA"/>
    <property type="match status" value="1"/>
</dbReference>
<dbReference type="GO" id="GO:0042597">
    <property type="term" value="C:periplasmic space"/>
    <property type="evidence" value="ECO:0007669"/>
    <property type="project" value="UniProtKB-ARBA"/>
</dbReference>
<evidence type="ECO:0000313" key="6">
    <source>
        <dbReference type="EMBL" id="OGZ38933.1"/>
    </source>
</evidence>
<keyword evidence="3" id="KW-0732">Signal</keyword>
<evidence type="ECO:0000256" key="1">
    <source>
        <dbReference type="ARBA" id="ARBA00005695"/>
    </source>
</evidence>
<evidence type="ECO:0000256" key="4">
    <source>
        <dbReference type="SAM" id="Phobius"/>
    </source>
</evidence>
<evidence type="ECO:0000313" key="7">
    <source>
        <dbReference type="Proteomes" id="UP000177247"/>
    </source>
</evidence>
<accession>A0A1G2FLL3</accession>
<dbReference type="AlphaFoldDB" id="A0A1G2FLL3"/>
<dbReference type="PANTHER" id="PTHR30290">
    <property type="entry name" value="PERIPLASMIC BINDING COMPONENT OF ABC TRANSPORTER"/>
    <property type="match status" value="1"/>
</dbReference>
<organism evidence="6 7">
    <name type="scientific">Candidatus Portnoybacteria bacterium RIFCSPHIGHO2_12_FULL_40_11</name>
    <dbReference type="NCBI Taxonomy" id="1801998"/>
    <lineage>
        <taxon>Bacteria</taxon>
        <taxon>Candidatus Portnoyibacteriota</taxon>
    </lineage>
</organism>
<dbReference type="InterPro" id="IPR039424">
    <property type="entry name" value="SBP_5"/>
</dbReference>
<dbReference type="Gene3D" id="3.40.190.10">
    <property type="entry name" value="Periplasmic binding protein-like II"/>
    <property type="match status" value="1"/>
</dbReference>